<evidence type="ECO:0000313" key="2">
    <source>
        <dbReference type="EMBL" id="GAA3687663.1"/>
    </source>
</evidence>
<evidence type="ECO:0000313" key="3">
    <source>
        <dbReference type="Proteomes" id="UP001500902"/>
    </source>
</evidence>
<comment type="caution">
    <text evidence="2">The sequence shown here is derived from an EMBL/GenBank/DDBJ whole genome shotgun (WGS) entry which is preliminary data.</text>
</comment>
<gene>
    <name evidence="2" type="ORF">GCM10022224_061070</name>
</gene>
<proteinExistence type="predicted"/>
<keyword evidence="3" id="KW-1185">Reference proteome</keyword>
<name>A0ABP7CG25_9ACTN</name>
<organism evidence="2 3">
    <name type="scientific">Nonomuraea antimicrobica</name>
    <dbReference type="NCBI Taxonomy" id="561173"/>
    <lineage>
        <taxon>Bacteria</taxon>
        <taxon>Bacillati</taxon>
        <taxon>Actinomycetota</taxon>
        <taxon>Actinomycetes</taxon>
        <taxon>Streptosporangiales</taxon>
        <taxon>Streptosporangiaceae</taxon>
        <taxon>Nonomuraea</taxon>
    </lineage>
</organism>
<evidence type="ECO:0000256" key="1">
    <source>
        <dbReference type="SAM" id="MobiDB-lite"/>
    </source>
</evidence>
<protein>
    <submittedName>
        <fullName evidence="2">Uncharacterized protein</fullName>
    </submittedName>
</protein>
<dbReference type="EMBL" id="BAAAZP010000106">
    <property type="protein sequence ID" value="GAA3687663.1"/>
    <property type="molecule type" value="Genomic_DNA"/>
</dbReference>
<sequence length="49" mass="6023">MTRLMDRVRAYLRSPKGRQNIEKAKRIARDPRNQQKARRFLDRLRSGRR</sequence>
<feature type="region of interest" description="Disordered" evidence="1">
    <location>
        <begin position="1"/>
        <end position="49"/>
    </location>
</feature>
<accession>A0ABP7CG25</accession>
<feature type="compositionally biased region" description="Basic and acidic residues" evidence="1">
    <location>
        <begin position="19"/>
        <end position="49"/>
    </location>
</feature>
<dbReference type="Proteomes" id="UP001500902">
    <property type="component" value="Unassembled WGS sequence"/>
</dbReference>
<reference evidence="3" key="1">
    <citation type="journal article" date="2019" name="Int. J. Syst. Evol. Microbiol.">
        <title>The Global Catalogue of Microorganisms (GCM) 10K type strain sequencing project: providing services to taxonomists for standard genome sequencing and annotation.</title>
        <authorList>
            <consortium name="The Broad Institute Genomics Platform"/>
            <consortium name="The Broad Institute Genome Sequencing Center for Infectious Disease"/>
            <person name="Wu L."/>
            <person name="Ma J."/>
        </authorList>
    </citation>
    <scope>NUCLEOTIDE SEQUENCE [LARGE SCALE GENOMIC DNA]</scope>
    <source>
        <strain evidence="3">JCM 16904</strain>
    </source>
</reference>
<dbReference type="RefSeq" id="WP_344885949.1">
    <property type="nucleotide sequence ID" value="NZ_BAAAZP010000106.1"/>
</dbReference>